<dbReference type="PROSITE" id="PS50234">
    <property type="entry name" value="VWFA"/>
    <property type="match status" value="1"/>
</dbReference>
<dbReference type="SMART" id="SM00327">
    <property type="entry name" value="VWA"/>
    <property type="match status" value="1"/>
</dbReference>
<evidence type="ECO:0000313" key="4">
    <source>
        <dbReference type="Proteomes" id="UP000241614"/>
    </source>
</evidence>
<sequence>MQLQSGQNIPLTSSSITLNLRYPVRPAFRGEPDTCVFMLNAQGKVSGDNDFIFFNNLSSPDGAVKLTPGTQQSSVHIELNRVSPAVQKIALTLVIDGSDTITGLQQLSLQAPGIASFDPETAGRSEKAIIVAEVYRHNGNWKLRALGQGFNGGLEPLAISYGVDVSSPAQTPAPQPSTAPTISLEKKLEKQAPRLVSLAKKATVSLTKHKLNTLQASVAFVLDASGSMTGEFSRGHVQSVLDRIAVLAVQFDDDGEMDLWGFAEKHRKYLNVTLSNLDNYVETIQGSGKRSRWELLPGLGGTNNEPPVMEEIVDYYRDSKLPVYIVFITDGGISKTKAIKDAIRRSANYPIFWKFVGLGGSNYGILKNLDDFTDRKIDNTHFFAMDNFATVSDEALYDNLLEEFRTWIDEAKLKNIL</sequence>
<dbReference type="Pfam" id="PF10138">
    <property type="entry name" value="vWA-TerF-like"/>
    <property type="match status" value="1"/>
</dbReference>
<reference evidence="3 4" key="1">
    <citation type="submission" date="2018-04" db="EMBL/GenBank/DDBJ databases">
        <title>Genome sequencing reveals highly heavy metal resistance and biotechnology application of the novel Enterobacter cloacae amazonensis isolated from wastewater river in Manaus - Amazonas.</title>
        <authorList>
            <person name="Astolfi M.C.T."/>
            <person name="Carvalho E.B.D.S."/>
            <person name="Lacerda L.B."/>
            <person name="Pinto M.V."/>
            <person name="Nogueira V.B."/>
            <person name="Barros A.M."/>
            <person name="Astolfi-Filho S."/>
        </authorList>
    </citation>
    <scope>NUCLEOTIDE SEQUENCE [LARGE SCALE GENOMIC DNA]</scope>
    <source>
        <strain evidence="4">amazonensis</strain>
    </source>
</reference>
<name>A0A2T4XTW0_ENTCL</name>
<dbReference type="RefSeq" id="WP_108091238.1">
    <property type="nucleotide sequence ID" value="NZ_PZPP01000026.1"/>
</dbReference>
<dbReference type="InterPro" id="IPR036465">
    <property type="entry name" value="vWFA_dom_sf"/>
</dbReference>
<protein>
    <submittedName>
        <fullName evidence="3">Tellurium resistance protein TerF</fullName>
    </submittedName>
</protein>
<dbReference type="EMBL" id="PZPP01000026">
    <property type="protein sequence ID" value="PTM33368.1"/>
    <property type="molecule type" value="Genomic_DNA"/>
</dbReference>
<dbReference type="InterPro" id="IPR003325">
    <property type="entry name" value="TerD"/>
</dbReference>
<evidence type="ECO:0000259" key="2">
    <source>
        <dbReference type="PROSITE" id="PS50234"/>
    </source>
</evidence>
<dbReference type="InterPro" id="IPR019303">
    <property type="entry name" value="vWA_TerF_C"/>
</dbReference>
<feature type="domain" description="VWFA" evidence="2">
    <location>
        <begin position="217"/>
        <end position="400"/>
    </location>
</feature>
<dbReference type="Gene3D" id="3.40.50.410">
    <property type="entry name" value="von Willebrand factor, type A domain"/>
    <property type="match status" value="1"/>
</dbReference>
<dbReference type="AlphaFoldDB" id="A0A2T4XTW0"/>
<evidence type="ECO:0000313" key="3">
    <source>
        <dbReference type="EMBL" id="PTM33368.1"/>
    </source>
</evidence>
<gene>
    <name evidence="3" type="ORF">DA103_23530</name>
</gene>
<dbReference type="PANTHER" id="PTHR32097">
    <property type="entry name" value="CAMP-BINDING PROTEIN 1-RELATED"/>
    <property type="match status" value="1"/>
</dbReference>
<dbReference type="CDD" id="cd06974">
    <property type="entry name" value="TerD_like"/>
    <property type="match status" value="1"/>
</dbReference>
<dbReference type="PANTHER" id="PTHR32097:SF17">
    <property type="entry name" value="CAMP-BINDING PROTEIN 1-RELATED"/>
    <property type="match status" value="1"/>
</dbReference>
<dbReference type="GO" id="GO:0046690">
    <property type="term" value="P:response to tellurium ion"/>
    <property type="evidence" value="ECO:0007669"/>
    <property type="project" value="UniProtKB-KW"/>
</dbReference>
<comment type="caution">
    <text evidence="3">The sequence shown here is derived from an EMBL/GenBank/DDBJ whole genome shotgun (WGS) entry which is preliminary data.</text>
</comment>
<proteinExistence type="predicted"/>
<organism evidence="3 4">
    <name type="scientific">Enterobacter cloacae</name>
    <dbReference type="NCBI Taxonomy" id="550"/>
    <lineage>
        <taxon>Bacteria</taxon>
        <taxon>Pseudomonadati</taxon>
        <taxon>Pseudomonadota</taxon>
        <taxon>Gammaproteobacteria</taxon>
        <taxon>Enterobacterales</taxon>
        <taxon>Enterobacteriaceae</taxon>
        <taxon>Enterobacter</taxon>
        <taxon>Enterobacter cloacae complex</taxon>
    </lineage>
</organism>
<dbReference type="Pfam" id="PF02342">
    <property type="entry name" value="TerD"/>
    <property type="match status" value="1"/>
</dbReference>
<dbReference type="Gene3D" id="2.60.60.30">
    <property type="entry name" value="sav2460 like domains"/>
    <property type="match status" value="1"/>
</dbReference>
<dbReference type="SUPFAM" id="SSF53300">
    <property type="entry name" value="vWA-like"/>
    <property type="match status" value="1"/>
</dbReference>
<accession>A0A2T4XTW0</accession>
<dbReference type="InterPro" id="IPR051324">
    <property type="entry name" value="Stress/Tellurium_Resist"/>
</dbReference>
<evidence type="ECO:0000256" key="1">
    <source>
        <dbReference type="ARBA" id="ARBA00022686"/>
    </source>
</evidence>
<dbReference type="Proteomes" id="UP000241614">
    <property type="component" value="Unassembled WGS sequence"/>
</dbReference>
<dbReference type="OrthoDB" id="5756874at2"/>
<dbReference type="InterPro" id="IPR002035">
    <property type="entry name" value="VWF_A"/>
</dbReference>
<keyword evidence="1" id="KW-0778">Tellurium resistance</keyword>